<comment type="caution">
    <text evidence="2">The sequence shown here is derived from an EMBL/GenBank/DDBJ whole genome shotgun (WGS) entry which is preliminary data.</text>
</comment>
<evidence type="ECO:0000256" key="1">
    <source>
        <dbReference type="SAM" id="SignalP"/>
    </source>
</evidence>
<accession>A0A2P8D273</accession>
<dbReference type="AlphaFoldDB" id="A0A2P8D273"/>
<dbReference type="Proteomes" id="UP000240542">
    <property type="component" value="Unassembled WGS sequence"/>
</dbReference>
<dbReference type="RefSeq" id="WP_106585586.1">
    <property type="nucleotide sequence ID" value="NZ_PYGA01000020.1"/>
</dbReference>
<reference evidence="2 3" key="1">
    <citation type="submission" date="2018-03" db="EMBL/GenBank/DDBJ databases">
        <title>Genomic Encyclopedia of Archaeal and Bacterial Type Strains, Phase II (KMG-II): from individual species to whole genera.</title>
        <authorList>
            <person name="Goeker M."/>
        </authorList>
    </citation>
    <scope>NUCLEOTIDE SEQUENCE [LARGE SCALE GENOMIC DNA]</scope>
    <source>
        <strain evidence="2 3">DSM 45312</strain>
    </source>
</reference>
<feature type="chain" id="PRO_5039673456" description="DUF3558 domain-containing protein" evidence="1">
    <location>
        <begin position="28"/>
        <end position="201"/>
    </location>
</feature>
<dbReference type="EMBL" id="PYGA01000020">
    <property type="protein sequence ID" value="PSK91325.1"/>
    <property type="molecule type" value="Genomic_DNA"/>
</dbReference>
<gene>
    <name evidence="2" type="ORF">CLV63_12051</name>
</gene>
<proteinExistence type="predicted"/>
<dbReference type="OrthoDB" id="1525146at2"/>
<protein>
    <recommendedName>
        <fullName evidence="4">DUF3558 domain-containing protein</fullName>
    </recommendedName>
</protein>
<evidence type="ECO:0000313" key="3">
    <source>
        <dbReference type="Proteomes" id="UP000240542"/>
    </source>
</evidence>
<organism evidence="2 3">
    <name type="scientific">Murinocardiopsis flavida</name>
    <dbReference type="NCBI Taxonomy" id="645275"/>
    <lineage>
        <taxon>Bacteria</taxon>
        <taxon>Bacillati</taxon>
        <taxon>Actinomycetota</taxon>
        <taxon>Actinomycetes</taxon>
        <taxon>Streptosporangiales</taxon>
        <taxon>Nocardiopsidaceae</taxon>
        <taxon>Murinocardiopsis</taxon>
    </lineage>
</organism>
<sequence length="201" mass="20814">MTSHPGTFRPILLAAALALLATGCTGGGEDAVEPDGTPRGRIPDDWVTAAAEQRPPASSGGGSPIVDLTAEQKCAIPWKPAIGSEKAELTEVLNDEQDDGSRVHKCSFSGAAPVSAGLVRYKDGDALSRTYADLIAAGASEHVEGDQTVALLRQVFPNKRTEYIVMVPDPDQLASFDLEIESPGSGFGAKDAVGLAVSALD</sequence>
<evidence type="ECO:0008006" key="4">
    <source>
        <dbReference type="Google" id="ProtNLM"/>
    </source>
</evidence>
<keyword evidence="1" id="KW-0732">Signal</keyword>
<keyword evidence="3" id="KW-1185">Reference proteome</keyword>
<feature type="signal peptide" evidence="1">
    <location>
        <begin position="1"/>
        <end position="27"/>
    </location>
</feature>
<name>A0A2P8D273_9ACTN</name>
<evidence type="ECO:0000313" key="2">
    <source>
        <dbReference type="EMBL" id="PSK91325.1"/>
    </source>
</evidence>